<keyword evidence="2" id="KW-1185">Reference proteome</keyword>
<dbReference type="EMBL" id="VUKA01000004">
    <property type="protein sequence ID" value="KAA2213116.1"/>
    <property type="molecule type" value="Genomic_DNA"/>
</dbReference>
<dbReference type="Proteomes" id="UP000322110">
    <property type="component" value="Unassembled WGS sequence"/>
</dbReference>
<proteinExistence type="predicted"/>
<reference evidence="1 2" key="1">
    <citation type="journal article" date="2015" name="Int. J. Syst. Evol. Microbiol.">
        <title>Roseomonas oryzae sp. nov., isolated from paddy rhizosphere soil.</title>
        <authorList>
            <person name="Ramaprasad E.V."/>
            <person name="Sasikala Ch."/>
            <person name="Ramana Ch.V."/>
        </authorList>
    </citation>
    <scope>NUCLEOTIDE SEQUENCE [LARGE SCALE GENOMIC DNA]</scope>
    <source>
        <strain evidence="1 2">KCTC 42542</strain>
    </source>
</reference>
<evidence type="ECO:0000313" key="1">
    <source>
        <dbReference type="EMBL" id="KAA2213116.1"/>
    </source>
</evidence>
<gene>
    <name evidence="1" type="ORF">F0Q34_10785</name>
</gene>
<name>A0A5B2TF39_9PROT</name>
<dbReference type="GO" id="GO:0044781">
    <property type="term" value="P:bacterial-type flagellum organization"/>
    <property type="evidence" value="ECO:0007669"/>
    <property type="project" value="InterPro"/>
</dbReference>
<dbReference type="Pfam" id="PF07309">
    <property type="entry name" value="FlaF"/>
    <property type="match status" value="1"/>
</dbReference>
<dbReference type="RefSeq" id="WP_149812229.1">
    <property type="nucleotide sequence ID" value="NZ_VUKA01000004.1"/>
</dbReference>
<dbReference type="InterPro" id="IPR010845">
    <property type="entry name" value="FlaF"/>
</dbReference>
<sequence length="107" mass="11255">MTAAPARAAPAIRAAEAAAFRHALALLENARAGSGRMRAEAILATGLLWDAVLLASAGPASGLPAPLRRELTRLARSVLREIDRPVPDLDFLITVNGQMLRGLATLH</sequence>
<accession>A0A5B2TF39</accession>
<dbReference type="AlphaFoldDB" id="A0A5B2TF39"/>
<organism evidence="1 2">
    <name type="scientific">Teichococcus oryzae</name>
    <dbReference type="NCBI Taxonomy" id="1608942"/>
    <lineage>
        <taxon>Bacteria</taxon>
        <taxon>Pseudomonadati</taxon>
        <taxon>Pseudomonadota</taxon>
        <taxon>Alphaproteobacteria</taxon>
        <taxon>Acetobacterales</taxon>
        <taxon>Roseomonadaceae</taxon>
        <taxon>Roseomonas</taxon>
    </lineage>
</organism>
<dbReference type="OrthoDB" id="9808944at2"/>
<evidence type="ECO:0000313" key="2">
    <source>
        <dbReference type="Proteomes" id="UP000322110"/>
    </source>
</evidence>
<protein>
    <submittedName>
        <fullName evidence="1">Uncharacterized protein</fullName>
    </submittedName>
</protein>
<comment type="caution">
    <text evidence="1">The sequence shown here is derived from an EMBL/GenBank/DDBJ whole genome shotgun (WGS) entry which is preliminary data.</text>
</comment>